<organism evidence="4 5">
    <name type="scientific">Segatella cerevisiae</name>
    <dbReference type="NCBI Taxonomy" id="2053716"/>
    <lineage>
        <taxon>Bacteria</taxon>
        <taxon>Pseudomonadati</taxon>
        <taxon>Bacteroidota</taxon>
        <taxon>Bacteroidia</taxon>
        <taxon>Bacteroidales</taxon>
        <taxon>Prevotellaceae</taxon>
        <taxon>Segatella</taxon>
    </lineage>
</organism>
<gene>
    <name evidence="4" type="primary">brxL</name>
    <name evidence="4" type="ORF">NG821_03305</name>
</gene>
<dbReference type="InterPro" id="IPR038113">
    <property type="entry name" value="MITD1_C_sf"/>
</dbReference>
<dbReference type="Gene3D" id="3.30.870.30">
    <property type="entry name" value="MITD, C-terminal phospholipase D-like domain"/>
    <property type="match status" value="1"/>
</dbReference>
<evidence type="ECO:0000256" key="1">
    <source>
        <dbReference type="SAM" id="MobiDB-lite"/>
    </source>
</evidence>
<comment type="caution">
    <text evidence="4">The sequence shown here is derived from an EMBL/GenBank/DDBJ whole genome shotgun (WGS) entry which is preliminary data.</text>
</comment>
<proteinExistence type="predicted"/>
<accession>A0ABT1BVP5</accession>
<feature type="domain" description="BREX system Lon protease-like BrxL N-terminal" evidence="3">
    <location>
        <begin position="10"/>
        <end position="141"/>
    </location>
</feature>
<sequence length="850" mass="96698">MTLQEKIMDAFLGKVVRKDLAFQVKSGLPVPTYVLEYLLGQYCASDDEEVIKDGLEKVKTVIQNNYVHRADAERVKGIIRENGHYRVIDKVTATLSEKEDEYHAAFANLGLTRVPIGTEYILKNPKLLSGNGVWCIVTLGYNHGEDLKVRWEVQSLKPIQISHVDKDEYVEQRKKFTTDEWMDLLLHTLGLNPDILNRREKLIILARLLPHVENNFNFMELGPKGTGKSHVFQELSPYGVLVSGGDVTSARLFVKMSGNKEILGLVGYWDVVAWDEFEQQKGRSVDAVLIDTMQNYLANKSFNRGKATHEASASMVFVGNTKHTVPFMMRNSHLFESIPTSFIKGAFLDRIHLYNPGWEVKMLKKASFSKGYGLITDYIAAVLHALRNTDCSNIMDDYAKFDGSLSERDHLAIRKTFSGMMKLLYPDGNMTDEEAYELVDFAAEGRKRVKDQLYKIDETFLAEPAIFKYVNLKSGETVSVKTLEEVENPTLSGQTVKPVTEGQSAEAPESSAPEDVRKAPRPRIPILREGMRAIRMNQKGITYKSLLGDYLCTAHKIKIVDPYVRAPFQIDNLLELIQTVREVSDTPEELSIHLSTANEEDKIPESEEAFTSIANDLQPLGIEFTFDFKADHDRWIILDNGWKIQLSRGLDVFEKPDRYSLAAIRQAERRCRAFTISFVKDESVNFKSGDRDSTLSLSPKKEDCLYLTISQKYFDQIIAGTKKVEYREIKDTTAGRFLERNADKTPAMDSAVTEPGKIYYLDDYNNGHFPFLPKRFKYLDLAVGYHKERDSAVVEVTDITFSPEMVKDNNFCIWVEEFHLGKIVNLYRKTENDRHCASEAETDDGQNGIV</sequence>
<evidence type="ECO:0000313" key="4">
    <source>
        <dbReference type="EMBL" id="MCO6024880.1"/>
    </source>
</evidence>
<dbReference type="RefSeq" id="WP_252760244.1">
    <property type="nucleotide sequence ID" value="NZ_JAMXLY010000008.1"/>
</dbReference>
<dbReference type="InterPro" id="IPR014061">
    <property type="entry name" value="BrxL-like"/>
</dbReference>
<protein>
    <submittedName>
        <fullName evidence="4">BREX system Lon protease-like protein BrxL</fullName>
    </submittedName>
</protein>
<dbReference type="Proteomes" id="UP001204015">
    <property type="component" value="Unassembled WGS sequence"/>
</dbReference>
<feature type="domain" description="MITD1 C-terminal phospholipase D-like" evidence="2">
    <location>
        <begin position="540"/>
        <end position="679"/>
    </location>
</feature>
<keyword evidence="5" id="KW-1185">Reference proteome</keyword>
<evidence type="ECO:0000313" key="5">
    <source>
        <dbReference type="Proteomes" id="UP001204015"/>
    </source>
</evidence>
<dbReference type="Pfam" id="PF20442">
    <property type="entry name" value="BrxL_N"/>
    <property type="match status" value="1"/>
</dbReference>
<dbReference type="NCBIfam" id="TIGR02688">
    <property type="entry name" value="BREX system Lon protease-like protein BrxL"/>
    <property type="match status" value="1"/>
</dbReference>
<evidence type="ECO:0000259" key="2">
    <source>
        <dbReference type="Pfam" id="PF16565"/>
    </source>
</evidence>
<name>A0ABT1BVP5_9BACT</name>
<evidence type="ECO:0000259" key="3">
    <source>
        <dbReference type="Pfam" id="PF20442"/>
    </source>
</evidence>
<dbReference type="InterPro" id="IPR046838">
    <property type="entry name" value="BrxL_N"/>
</dbReference>
<dbReference type="Pfam" id="PF13337">
    <property type="entry name" value="BrxL_ATPase"/>
    <property type="match status" value="1"/>
</dbReference>
<feature type="compositionally biased region" description="Polar residues" evidence="1">
    <location>
        <begin position="489"/>
        <end position="503"/>
    </location>
</feature>
<dbReference type="Pfam" id="PF16565">
    <property type="entry name" value="MIT_C"/>
    <property type="match status" value="1"/>
</dbReference>
<dbReference type="InterPro" id="IPR032341">
    <property type="entry name" value="MITD1_C"/>
</dbReference>
<dbReference type="EMBL" id="JAMXLY010000008">
    <property type="protein sequence ID" value="MCO6024880.1"/>
    <property type="molecule type" value="Genomic_DNA"/>
</dbReference>
<reference evidence="4 5" key="1">
    <citation type="submission" date="2022-06" db="EMBL/GenBank/DDBJ databases">
        <title>A taxonomic note on the genus Prevotella: Description of four novel genera and emended description of the genera Hallella and Xylanibacter.</title>
        <authorList>
            <person name="Hitch T.C.A."/>
        </authorList>
    </citation>
    <scope>NUCLEOTIDE SEQUENCE [LARGE SCALE GENOMIC DNA]</scope>
    <source>
        <strain evidence="4 5">DSM 100619</strain>
    </source>
</reference>
<feature type="region of interest" description="Disordered" evidence="1">
    <location>
        <begin position="489"/>
        <end position="521"/>
    </location>
</feature>